<name>A0AAW0DI17_9AGAR</name>
<keyword evidence="2" id="KW-0732">Signal</keyword>
<evidence type="ECO:0000313" key="4">
    <source>
        <dbReference type="Proteomes" id="UP001383192"/>
    </source>
</evidence>
<evidence type="ECO:0000256" key="1">
    <source>
        <dbReference type="SAM" id="MobiDB-lite"/>
    </source>
</evidence>
<feature type="region of interest" description="Disordered" evidence="1">
    <location>
        <begin position="323"/>
        <end position="346"/>
    </location>
</feature>
<reference evidence="3 4" key="1">
    <citation type="submission" date="2024-01" db="EMBL/GenBank/DDBJ databases">
        <title>A draft genome for a cacao thread blight-causing isolate of Paramarasmius palmivorus.</title>
        <authorList>
            <person name="Baruah I.K."/>
            <person name="Bukari Y."/>
            <person name="Amoako-Attah I."/>
            <person name="Meinhardt L.W."/>
            <person name="Bailey B.A."/>
            <person name="Cohen S.P."/>
        </authorList>
    </citation>
    <scope>NUCLEOTIDE SEQUENCE [LARGE SCALE GENOMIC DNA]</scope>
    <source>
        <strain evidence="3 4">GH-12</strain>
    </source>
</reference>
<feature type="compositionally biased region" description="Low complexity" evidence="1">
    <location>
        <begin position="359"/>
        <end position="378"/>
    </location>
</feature>
<accession>A0AAW0DI17</accession>
<feature type="region of interest" description="Disordered" evidence="1">
    <location>
        <begin position="359"/>
        <end position="387"/>
    </location>
</feature>
<evidence type="ECO:0000313" key="3">
    <source>
        <dbReference type="EMBL" id="KAK7051326.1"/>
    </source>
</evidence>
<keyword evidence="4" id="KW-1185">Reference proteome</keyword>
<feature type="chain" id="PRO_5043665009" description="Ferritin-like domain-containing protein" evidence="2">
    <location>
        <begin position="19"/>
        <end position="406"/>
    </location>
</feature>
<proteinExistence type="predicted"/>
<protein>
    <recommendedName>
        <fullName evidence="5">Ferritin-like domain-containing protein</fullName>
    </recommendedName>
</protein>
<feature type="signal peptide" evidence="2">
    <location>
        <begin position="1"/>
        <end position="18"/>
    </location>
</feature>
<dbReference type="EMBL" id="JAYKXP010000013">
    <property type="protein sequence ID" value="KAK7051326.1"/>
    <property type="molecule type" value="Genomic_DNA"/>
</dbReference>
<dbReference type="Proteomes" id="UP001383192">
    <property type="component" value="Unassembled WGS sequence"/>
</dbReference>
<evidence type="ECO:0000256" key="2">
    <source>
        <dbReference type="SAM" id="SignalP"/>
    </source>
</evidence>
<dbReference type="CDD" id="cd00657">
    <property type="entry name" value="Ferritin_like"/>
    <property type="match status" value="1"/>
</dbReference>
<comment type="caution">
    <text evidence="3">The sequence shown here is derived from an EMBL/GenBank/DDBJ whole genome shotgun (WGS) entry which is preliminary data.</text>
</comment>
<dbReference type="InterPro" id="IPR009078">
    <property type="entry name" value="Ferritin-like_SF"/>
</dbReference>
<dbReference type="Pfam" id="PF13668">
    <property type="entry name" value="Ferritin_2"/>
    <property type="match status" value="1"/>
</dbReference>
<organism evidence="3 4">
    <name type="scientific">Paramarasmius palmivorus</name>
    <dbReference type="NCBI Taxonomy" id="297713"/>
    <lineage>
        <taxon>Eukaryota</taxon>
        <taxon>Fungi</taxon>
        <taxon>Dikarya</taxon>
        <taxon>Basidiomycota</taxon>
        <taxon>Agaricomycotina</taxon>
        <taxon>Agaricomycetes</taxon>
        <taxon>Agaricomycetidae</taxon>
        <taxon>Agaricales</taxon>
        <taxon>Marasmiineae</taxon>
        <taxon>Marasmiaceae</taxon>
        <taxon>Paramarasmius</taxon>
    </lineage>
</organism>
<dbReference type="AlphaFoldDB" id="A0AAW0DI17"/>
<gene>
    <name evidence="3" type="ORF">VNI00_004826</name>
</gene>
<sequence>MRYTTSLLALAAPLAVFAAPVRRQDANLDVTILTMSVIDKDHITEFADVLEQFESQFYAAALAKFQESDFTAAGFVSSQVPTQQFTIIQGDEATHSTVLQAALKSLGQEPITSCKFNFDAALSDVATMAATARVVENLGVSAYLGAAPLVTDPVVLQAAGSILTVEARHQTVLNVLSGSGTAIPNAFDVGFSPSEVLAVAAPFLDGPCDLGVPAFPTLAVTNTGAVAPGTKLTFQSDAINGTVPEDSLFCQMLVGGASFSLSLPFNECVVPDGLDGPVAIWVTADNQPLAANTINRGTNQNKLLTGPTIAFIDTQPQMLGQMLRGSGTGSGASSETTQTISPDQASSVIAGATSTVSAGGAEATGATPPPANNVNNGGKPVLATGPSADGKVTVIGWENLPAEFSS</sequence>
<dbReference type="SUPFAM" id="SSF47240">
    <property type="entry name" value="Ferritin-like"/>
    <property type="match status" value="1"/>
</dbReference>
<evidence type="ECO:0008006" key="5">
    <source>
        <dbReference type="Google" id="ProtNLM"/>
    </source>
</evidence>